<proteinExistence type="predicted"/>
<feature type="region of interest" description="Disordered" evidence="1">
    <location>
        <begin position="49"/>
        <end position="70"/>
    </location>
</feature>
<dbReference type="EMBL" id="CP157484">
    <property type="protein sequence ID" value="XBO38785.1"/>
    <property type="molecule type" value="Genomic_DNA"/>
</dbReference>
<dbReference type="RefSeq" id="WP_406855624.1">
    <property type="nucleotide sequence ID" value="NZ_CP157484.1"/>
</dbReference>
<dbReference type="Pfam" id="PF09538">
    <property type="entry name" value="FYDLN_acid"/>
    <property type="match status" value="1"/>
</dbReference>
<accession>A0AAU7JF09</accession>
<gene>
    <name evidence="2" type="ORF">ABEG18_24345</name>
</gene>
<reference evidence="2" key="1">
    <citation type="submission" date="2024-05" db="EMBL/GenBank/DDBJ databases">
        <authorList>
            <person name="Kim S."/>
            <person name="Heo J."/>
            <person name="Choi H."/>
            <person name="Choi Y."/>
            <person name="Kwon S.-W."/>
            <person name="Kim Y."/>
        </authorList>
    </citation>
    <scope>NUCLEOTIDE SEQUENCE</scope>
    <source>
        <strain evidence="2">KACC 23698</strain>
    </source>
</reference>
<protein>
    <submittedName>
        <fullName evidence="2">TIGR02300 family protein</fullName>
    </submittedName>
</protein>
<evidence type="ECO:0000256" key="1">
    <source>
        <dbReference type="SAM" id="MobiDB-lite"/>
    </source>
</evidence>
<name>A0AAU7JF09_9HYPH</name>
<sequence>MAKPELGTKRQCQSCGAKFYDLSKDPIICPKCGTTYVAAAMAAPTRGRAAEVANREEDEDTDEAAAGPELVSLDEVEAEESGKDIPGDDVEIEDDIAEDDDTFLEEEEAGDDDVADLIDGEIEDDEEA</sequence>
<evidence type="ECO:0000313" key="2">
    <source>
        <dbReference type="EMBL" id="XBO38785.1"/>
    </source>
</evidence>
<dbReference type="InterPro" id="IPR012644">
    <property type="entry name" value="CHP02300_FYDLN_acid"/>
</dbReference>
<organism evidence="2">
    <name type="scientific">Alsobacter sp. KACC 23698</name>
    <dbReference type="NCBI Taxonomy" id="3149229"/>
    <lineage>
        <taxon>Bacteria</taxon>
        <taxon>Pseudomonadati</taxon>
        <taxon>Pseudomonadota</taxon>
        <taxon>Alphaproteobacteria</taxon>
        <taxon>Hyphomicrobiales</taxon>
        <taxon>Alsobacteraceae</taxon>
        <taxon>Alsobacter</taxon>
    </lineage>
</organism>
<dbReference type="NCBIfam" id="TIGR02300">
    <property type="entry name" value="FYDLN_acid"/>
    <property type="match status" value="1"/>
</dbReference>
<feature type="region of interest" description="Disordered" evidence="1">
    <location>
        <begin position="104"/>
        <end position="128"/>
    </location>
</feature>
<dbReference type="AlphaFoldDB" id="A0AAU7JF09"/>